<proteinExistence type="predicted"/>
<gene>
    <name evidence="1" type="ORF">UW92_C0003G0002</name>
</gene>
<organism evidence="1 2">
    <name type="scientific">Candidatus Jorgensenbacteria bacterium GW2011_GWA2_45_13</name>
    <dbReference type="NCBI Taxonomy" id="1618662"/>
    <lineage>
        <taxon>Bacteria</taxon>
        <taxon>Candidatus Joergenseniibacteriota</taxon>
    </lineage>
</organism>
<evidence type="ECO:0000313" key="2">
    <source>
        <dbReference type="Proteomes" id="UP000033966"/>
    </source>
</evidence>
<dbReference type="AlphaFoldDB" id="A0A0G1L8S3"/>
<evidence type="ECO:0000313" key="1">
    <source>
        <dbReference type="EMBL" id="KKT92285.1"/>
    </source>
</evidence>
<comment type="caution">
    <text evidence="1">The sequence shown here is derived from an EMBL/GenBank/DDBJ whole genome shotgun (WGS) entry which is preliminary data.</text>
</comment>
<reference evidence="1 2" key="1">
    <citation type="journal article" date="2015" name="Nature">
        <title>rRNA introns, odd ribosomes, and small enigmatic genomes across a large radiation of phyla.</title>
        <authorList>
            <person name="Brown C.T."/>
            <person name="Hug L.A."/>
            <person name="Thomas B.C."/>
            <person name="Sharon I."/>
            <person name="Castelle C.J."/>
            <person name="Singh A."/>
            <person name="Wilkins M.J."/>
            <person name="Williams K.H."/>
            <person name="Banfield J.F."/>
        </authorList>
    </citation>
    <scope>NUCLEOTIDE SEQUENCE [LARGE SCALE GENOMIC DNA]</scope>
</reference>
<accession>A0A0G1L8S3</accession>
<protein>
    <submittedName>
        <fullName evidence="1">Uncharacterized protein</fullName>
    </submittedName>
</protein>
<dbReference type="Proteomes" id="UP000033966">
    <property type="component" value="Unassembled WGS sequence"/>
</dbReference>
<name>A0A0G1L8S3_9BACT</name>
<dbReference type="EMBL" id="LCKF01000003">
    <property type="protein sequence ID" value="KKT92285.1"/>
    <property type="molecule type" value="Genomic_DNA"/>
</dbReference>
<sequence length="582" mass="68037">MTETENKTCQNCHKEFTIEAEDFDFYKKIDVPAPTWCSECRFKRRLVFRNERKLFWNTDARNNKKLLSLYPPDSRKKIYPDSFWWSDEWDPMNYGKEYDPTHPFLEQVEELSRFVPVYARDVLTEVNSQYSANASELKNCYLLFNSNISEDCAYGNGVDRSRNCFDNSHIAKCERCYDSFWLVGCYQTDFSVDCEDCNNVWLSKNCRGCSNCVGCVNLRMKKYCVFNKQYTKEEYEKQLVGLKLDTYNGLIEARAQAKKFWNTFPNKYLNGTHNENVSGAYISYSKNVRGSYLIRESENLKYVQYSQVPFSKDVYDTTLTGNKAELMYENVVCGWGGYNVKFSYECWPDIRNIEYSMFCGSSSDLFGCVGLHKKQYCILNRQYTKEDYEKLKKRIIEDMEKAPYIDKQGRRYGYGEFFPMEISPFAYNQTIAPEHRPLTKGMALAQGFRWQDPDPREYKITMKASDLPQSTKEVLQTIFEEIIQCERCKRAYRRYIVARASVQAPTRQIAKGKWSIRTPPHTPTATNLARMSSRQATPPTAPRLCIVNNAINLRSSDCAVPIHSSKSEGGRRVIKMKLCRRY</sequence>